<dbReference type="Proteomes" id="UP000273778">
    <property type="component" value="Chromosome"/>
</dbReference>
<proteinExistence type="predicted"/>
<name>A0A3N4EQ57_9GAMM</name>
<organism evidence="2 4">
    <name type="scientific">Shewanella psychromarinicola</name>
    <dbReference type="NCBI Taxonomy" id="2487742"/>
    <lineage>
        <taxon>Bacteria</taxon>
        <taxon>Pseudomonadati</taxon>
        <taxon>Pseudomonadota</taxon>
        <taxon>Gammaproteobacteria</taxon>
        <taxon>Alteromonadales</taxon>
        <taxon>Shewanellaceae</taxon>
        <taxon>Shewanella</taxon>
    </lineage>
</organism>
<reference evidence="2" key="3">
    <citation type="submission" date="2018-11" db="EMBL/GenBank/DDBJ databases">
        <authorList>
            <person name="Hwang Y.J."/>
            <person name="Hwang C.Y."/>
        </authorList>
    </citation>
    <scope>NUCLEOTIDE SEQUENCE</scope>
    <source>
        <strain evidence="2">R106</strain>
    </source>
</reference>
<gene>
    <name evidence="2" type="ORF">EGC77_13865</name>
    <name evidence="1" type="ORF">EGC80_02405</name>
</gene>
<keyword evidence="3" id="KW-1185">Reference proteome</keyword>
<reference evidence="4" key="2">
    <citation type="submission" date="2018-11" db="EMBL/GenBank/DDBJ databases">
        <title>Shewanella sp. R106.</title>
        <authorList>
            <person name="Hwang Y.J."/>
            <person name="Hwang C.Y."/>
        </authorList>
    </citation>
    <scope>NUCLEOTIDE SEQUENCE [LARGE SCALE GENOMIC DNA]</scope>
    <source>
        <strain evidence="4">R106</strain>
    </source>
</reference>
<dbReference type="EMBL" id="CP034073">
    <property type="protein sequence ID" value="AZG33888.1"/>
    <property type="molecule type" value="Genomic_DNA"/>
</dbReference>
<dbReference type="AlphaFoldDB" id="A0A3N4EQ57"/>
<evidence type="ECO:0000313" key="1">
    <source>
        <dbReference type="EMBL" id="AZG33888.1"/>
    </source>
</evidence>
<evidence type="ECO:0000313" key="4">
    <source>
        <dbReference type="Proteomes" id="UP000278855"/>
    </source>
</evidence>
<dbReference type="KEGG" id="spsr:EGC80_02405"/>
<accession>A0A3N4EQ57</accession>
<dbReference type="Proteomes" id="UP000278855">
    <property type="component" value="Unassembled WGS sequence"/>
</dbReference>
<evidence type="ECO:0000313" key="3">
    <source>
        <dbReference type="Proteomes" id="UP000273778"/>
    </source>
</evidence>
<evidence type="ECO:0000313" key="2">
    <source>
        <dbReference type="EMBL" id="RPA31474.1"/>
    </source>
</evidence>
<sequence>MCNITVKLMSNDTEELIKDVTQIEFCTSDILVSTFFEQDRALSGYKPVLIDFLQGLVVLERQTSPGQLGII</sequence>
<dbReference type="OrthoDB" id="6271292at2"/>
<protein>
    <submittedName>
        <fullName evidence="2">CooT family nickel-binding protein</fullName>
    </submittedName>
</protein>
<dbReference type="EMBL" id="RKKB01000005">
    <property type="protein sequence ID" value="RPA31474.1"/>
    <property type="molecule type" value="Genomic_DNA"/>
</dbReference>
<reference evidence="1 3" key="1">
    <citation type="submission" date="2018-11" db="EMBL/GenBank/DDBJ databases">
        <title>Shewanella sp. M2.</title>
        <authorList>
            <person name="Hwang Y.J."/>
            <person name="Hwang C.Y."/>
        </authorList>
    </citation>
    <scope>NUCLEOTIDE SEQUENCE [LARGE SCALE GENOMIC DNA]</scope>
    <source>
        <strain evidence="1 3">M2</strain>
    </source>
</reference>